<dbReference type="InterPro" id="IPR002885">
    <property type="entry name" value="PPR_rpt"/>
</dbReference>
<dbReference type="GO" id="GO:0003729">
    <property type="term" value="F:mRNA binding"/>
    <property type="evidence" value="ECO:0007669"/>
    <property type="project" value="TreeGrafter"/>
</dbReference>
<dbReference type="Pfam" id="PF01535">
    <property type="entry name" value="PPR"/>
    <property type="match status" value="1"/>
</dbReference>
<dbReference type="Pfam" id="PF12854">
    <property type="entry name" value="PPR_1"/>
    <property type="match status" value="2"/>
</dbReference>
<dbReference type="Proteomes" id="UP000092600">
    <property type="component" value="Unassembled WGS sequence"/>
</dbReference>
<feature type="repeat" description="PPR" evidence="3">
    <location>
        <begin position="337"/>
        <end position="371"/>
    </location>
</feature>
<dbReference type="PROSITE" id="PS51375">
    <property type="entry name" value="PPR"/>
    <property type="match status" value="5"/>
</dbReference>
<feature type="repeat" description="PPR" evidence="3">
    <location>
        <begin position="264"/>
        <end position="301"/>
    </location>
</feature>
<keyword evidence="1" id="KW-0677">Repeat</keyword>
<evidence type="ECO:0000256" key="5">
    <source>
        <dbReference type="SAM" id="Phobius"/>
    </source>
</evidence>
<feature type="region of interest" description="Disordered" evidence="4">
    <location>
        <begin position="47"/>
        <end position="66"/>
    </location>
</feature>
<feature type="transmembrane region" description="Helical" evidence="5">
    <location>
        <begin position="20"/>
        <end position="39"/>
    </location>
</feature>
<feature type="repeat" description="PPR" evidence="3">
    <location>
        <begin position="407"/>
        <end position="441"/>
    </location>
</feature>
<proteinExistence type="predicted"/>
<feature type="region of interest" description="Disordered" evidence="4">
    <location>
        <begin position="84"/>
        <end position="125"/>
    </location>
</feature>
<evidence type="ECO:0000256" key="1">
    <source>
        <dbReference type="ARBA" id="ARBA00022737"/>
    </source>
</evidence>
<dbReference type="Pfam" id="PF13041">
    <property type="entry name" value="PPR_2"/>
    <property type="match status" value="1"/>
</dbReference>
<keyword evidence="2" id="KW-0809">Transit peptide</keyword>
<evidence type="ECO:0000256" key="4">
    <source>
        <dbReference type="SAM" id="MobiDB-lite"/>
    </source>
</evidence>
<sequence length="460" mass="50746">MECTSVNLRGSTLKAKRTVMISSHLLGYLGITIGIHHHLRRRPRLGKFSSVATSPEHYSSTKTKSLNSDYSSLRHFIKQLVSKTNTSKLMPPTRRSKASRAKGGEEEEKEAPKSTPHLPRPPQIHPLPSAAAASLLLLLGSSSSATTKPYHVDYPAVSSVLLRVARARLFPLLRSLLDALRLRRGPPLRDSHFASLIQHLGRARLPDDALRLFLSIPSFPCADKSPSTHTLNSLLHALVDNARLPEARALLARSSSQQLGLRPNAVSYNAILKGCCSCASHGALARAREVLDEMARRGVRPSAATYNTLIRFAIRSKQWEAAVRLKEEMGRKGVRPNAVTYAILMQGLCSEGRFEAAKKVMFDMEYQGCAVSAVNYGVLMSDRGRRGDVAGMTELLREMRRRGMKPDAVTYSILINCMCAEGRVGDTYKVFVEMQMKGECEPSAVTYRMLVDGCCRAGEF</sequence>
<feature type="repeat" description="PPR" evidence="3">
    <location>
        <begin position="372"/>
        <end position="406"/>
    </location>
</feature>
<feature type="repeat" description="PPR" evidence="3">
    <location>
        <begin position="302"/>
        <end position="336"/>
    </location>
</feature>
<comment type="caution">
    <text evidence="6">The sequence shown here is derived from an EMBL/GenBank/DDBJ whole genome shotgun (WGS) entry which is preliminary data.</text>
</comment>
<evidence type="ECO:0000313" key="7">
    <source>
        <dbReference type="Proteomes" id="UP000092600"/>
    </source>
</evidence>
<organism evidence="6 7">
    <name type="scientific">Ananas comosus</name>
    <name type="common">Pineapple</name>
    <name type="synonym">Ananas ananas</name>
    <dbReference type="NCBI Taxonomy" id="4615"/>
    <lineage>
        <taxon>Eukaryota</taxon>
        <taxon>Viridiplantae</taxon>
        <taxon>Streptophyta</taxon>
        <taxon>Embryophyta</taxon>
        <taxon>Tracheophyta</taxon>
        <taxon>Spermatophyta</taxon>
        <taxon>Magnoliopsida</taxon>
        <taxon>Liliopsida</taxon>
        <taxon>Poales</taxon>
        <taxon>Bromeliaceae</taxon>
        <taxon>Bromelioideae</taxon>
        <taxon>Ananas</taxon>
    </lineage>
</organism>
<accession>A0A199VZA6</accession>
<dbReference type="EMBL" id="LSRQ01000555">
    <property type="protein sequence ID" value="OAY82005.1"/>
    <property type="molecule type" value="Genomic_DNA"/>
</dbReference>
<keyword evidence="5" id="KW-0812">Transmembrane</keyword>
<dbReference type="Gene3D" id="1.25.40.10">
    <property type="entry name" value="Tetratricopeptide repeat domain"/>
    <property type="match status" value="3"/>
</dbReference>
<reference evidence="6 7" key="1">
    <citation type="journal article" date="2016" name="DNA Res.">
        <title>The draft genome of MD-2 pineapple using hybrid error correction of long reads.</title>
        <authorList>
            <person name="Redwan R.M."/>
            <person name="Saidin A."/>
            <person name="Kumar S.V."/>
        </authorList>
    </citation>
    <scope>NUCLEOTIDE SEQUENCE [LARGE SCALE GENOMIC DNA]</scope>
    <source>
        <strain evidence="7">cv. MD2</strain>
        <tissue evidence="6">Leaf</tissue>
    </source>
</reference>
<gene>
    <name evidence="6" type="ORF">ACMD2_01612</name>
</gene>
<dbReference type="PANTHER" id="PTHR47932">
    <property type="entry name" value="ATPASE EXPRESSION PROTEIN 3"/>
    <property type="match status" value="1"/>
</dbReference>
<dbReference type="InterPro" id="IPR011990">
    <property type="entry name" value="TPR-like_helical_dom_sf"/>
</dbReference>
<protein>
    <submittedName>
        <fullName evidence="6">Pentatricopeptide repeat-containing protein, mitochondrial</fullName>
    </submittedName>
</protein>
<evidence type="ECO:0000313" key="6">
    <source>
        <dbReference type="EMBL" id="OAY82005.1"/>
    </source>
</evidence>
<dbReference type="NCBIfam" id="TIGR00756">
    <property type="entry name" value="PPR"/>
    <property type="match status" value="3"/>
</dbReference>
<evidence type="ECO:0000256" key="3">
    <source>
        <dbReference type="PROSITE-ProRule" id="PRU00708"/>
    </source>
</evidence>
<feature type="compositionally biased region" description="Polar residues" evidence="4">
    <location>
        <begin position="50"/>
        <end position="66"/>
    </location>
</feature>
<name>A0A199VZA6_ANACO</name>
<evidence type="ECO:0000256" key="2">
    <source>
        <dbReference type="ARBA" id="ARBA00022946"/>
    </source>
</evidence>
<keyword evidence="5" id="KW-0472">Membrane</keyword>
<dbReference type="AlphaFoldDB" id="A0A199VZA6"/>
<dbReference type="PANTHER" id="PTHR47932:SF44">
    <property type="entry name" value="MIOREX COMPLEX COMPONENT 1"/>
    <property type="match status" value="1"/>
</dbReference>
<keyword evidence="5" id="KW-1133">Transmembrane helix</keyword>